<dbReference type="Pfam" id="PF00375">
    <property type="entry name" value="SDF"/>
    <property type="match status" value="1"/>
</dbReference>
<keyword evidence="3 6" id="KW-0812">Transmembrane</keyword>
<comment type="similarity">
    <text evidence="6">Belongs to the dicarboxylate/amino acid:cation symporter (DAACS) (TC 2.A.23) family.</text>
</comment>
<dbReference type="GO" id="GO:0005886">
    <property type="term" value="C:plasma membrane"/>
    <property type="evidence" value="ECO:0007669"/>
    <property type="project" value="TreeGrafter"/>
</dbReference>
<comment type="caution">
    <text evidence="7">The sequence shown here is derived from an EMBL/GenBank/DDBJ whole genome shotgun (WGS) entry which is preliminary data.</text>
</comment>
<evidence type="ECO:0000256" key="4">
    <source>
        <dbReference type="ARBA" id="ARBA00022989"/>
    </source>
</evidence>
<dbReference type="EMBL" id="CACRXK020001734">
    <property type="protein sequence ID" value="CAB3990843.1"/>
    <property type="molecule type" value="Genomic_DNA"/>
</dbReference>
<feature type="transmembrane region" description="Helical" evidence="6">
    <location>
        <begin position="154"/>
        <end position="172"/>
    </location>
</feature>
<dbReference type="OrthoDB" id="5877963at2759"/>
<dbReference type="GO" id="GO:0015501">
    <property type="term" value="F:glutamate:sodium symporter activity"/>
    <property type="evidence" value="ECO:0007669"/>
    <property type="project" value="TreeGrafter"/>
</dbReference>
<dbReference type="Proteomes" id="UP001152795">
    <property type="component" value="Unassembled WGS sequence"/>
</dbReference>
<evidence type="ECO:0000313" key="7">
    <source>
        <dbReference type="EMBL" id="CAB3990843.1"/>
    </source>
</evidence>
<feature type="transmembrane region" description="Helical" evidence="6">
    <location>
        <begin position="222"/>
        <end position="242"/>
    </location>
</feature>
<dbReference type="InterPro" id="IPR001991">
    <property type="entry name" value="Na-dicarboxylate_symporter"/>
</dbReference>
<dbReference type="GO" id="GO:0015175">
    <property type="term" value="F:neutral L-amino acid transmembrane transporter activity"/>
    <property type="evidence" value="ECO:0007669"/>
    <property type="project" value="TreeGrafter"/>
</dbReference>
<accession>A0A7D9HVC6</accession>
<dbReference type="InterPro" id="IPR050746">
    <property type="entry name" value="DAACS"/>
</dbReference>
<evidence type="ECO:0000313" key="8">
    <source>
        <dbReference type="Proteomes" id="UP001152795"/>
    </source>
</evidence>
<dbReference type="PANTHER" id="PTHR11958:SF63">
    <property type="entry name" value="AMINO ACID TRANSPORTER"/>
    <property type="match status" value="1"/>
</dbReference>
<protein>
    <recommendedName>
        <fullName evidence="6">Amino acid transporter</fullName>
    </recommendedName>
</protein>
<feature type="transmembrane region" description="Helical" evidence="6">
    <location>
        <begin position="325"/>
        <end position="347"/>
    </location>
</feature>
<evidence type="ECO:0000256" key="6">
    <source>
        <dbReference type="RuleBase" id="RU361216"/>
    </source>
</evidence>
<feature type="transmembrane region" description="Helical" evidence="6">
    <location>
        <begin position="292"/>
        <end position="313"/>
    </location>
</feature>
<sequence length="419" mass="45531">MKPNVQETHKLEKPKGSSAIHAILDMFRNMVPDNIVEASFSSTATKYKYTPTEYRFENKTTTSLISSGKNLSSFLKNEVVNPWSISRDNVQVIKEESVLSEYDGQEKYNSANLLGVLTFSVVCGIILHTLGEEGKPWVAWFGCLFNVTLKMVDIFMWFSPVGIGCIIAGELAAMDDIKGNVSSLGLYTAMVVIISLLHCLIVLPAIYFTLLRRNPFILLYRVVKALLAAFGTASSSATIPIAQNCLEKNHKLDPRVTQFVLPIGTTINKDGGAIYIAVAAIYIVKICNGDSLNFGSAVLICFATVLASVAAPPVTAAAPIVTKNLVLRVIGIASADIALILAVDWLIDRLVTPVNVWGNCVACAVVEHLSRDALEPIDDAGKSDDTYSDVTAETNGVAIDIIEEEEENKEKKKDIQNIA</sequence>
<dbReference type="AlphaFoldDB" id="A0A7D9HVC6"/>
<keyword evidence="6" id="KW-0769">Symport</keyword>
<keyword evidence="5 6" id="KW-0472">Membrane</keyword>
<dbReference type="SUPFAM" id="SSF118215">
    <property type="entry name" value="Proton glutamate symport protein"/>
    <property type="match status" value="1"/>
</dbReference>
<keyword evidence="2 6" id="KW-0813">Transport</keyword>
<evidence type="ECO:0000256" key="5">
    <source>
        <dbReference type="ARBA" id="ARBA00023136"/>
    </source>
</evidence>
<dbReference type="PANTHER" id="PTHR11958">
    <property type="entry name" value="SODIUM/DICARBOXYLATE SYMPORTER-RELATED"/>
    <property type="match status" value="1"/>
</dbReference>
<keyword evidence="8" id="KW-1185">Reference proteome</keyword>
<dbReference type="Gene3D" id="1.10.3860.10">
    <property type="entry name" value="Sodium:dicarboxylate symporter"/>
    <property type="match status" value="1"/>
</dbReference>
<keyword evidence="4 6" id="KW-1133">Transmembrane helix</keyword>
<comment type="subcellular location">
    <subcellularLocation>
        <location evidence="1 6">Membrane</location>
        <topology evidence="1 6">Multi-pass membrane protein</topology>
    </subcellularLocation>
</comment>
<dbReference type="GO" id="GO:0005313">
    <property type="term" value="F:L-glutamate transmembrane transporter activity"/>
    <property type="evidence" value="ECO:0007669"/>
    <property type="project" value="TreeGrafter"/>
</dbReference>
<feature type="transmembrane region" description="Helical" evidence="6">
    <location>
        <begin position="184"/>
        <end position="210"/>
    </location>
</feature>
<reference evidence="7" key="1">
    <citation type="submission" date="2020-04" db="EMBL/GenBank/DDBJ databases">
        <authorList>
            <person name="Alioto T."/>
            <person name="Alioto T."/>
            <person name="Gomez Garrido J."/>
        </authorList>
    </citation>
    <scope>NUCLEOTIDE SEQUENCE</scope>
    <source>
        <strain evidence="7">A484AB</strain>
    </source>
</reference>
<name>A0A7D9HVC6_PARCT</name>
<gene>
    <name evidence="7" type="ORF">PACLA_8A065289</name>
</gene>
<feature type="transmembrane region" description="Helical" evidence="6">
    <location>
        <begin position="111"/>
        <end position="131"/>
    </location>
</feature>
<evidence type="ECO:0000256" key="1">
    <source>
        <dbReference type="ARBA" id="ARBA00004141"/>
    </source>
</evidence>
<dbReference type="PRINTS" id="PR00173">
    <property type="entry name" value="EDTRNSPORT"/>
</dbReference>
<proteinExistence type="inferred from homology"/>
<organism evidence="7 8">
    <name type="scientific">Paramuricea clavata</name>
    <name type="common">Red gorgonian</name>
    <name type="synonym">Violescent sea-whip</name>
    <dbReference type="NCBI Taxonomy" id="317549"/>
    <lineage>
        <taxon>Eukaryota</taxon>
        <taxon>Metazoa</taxon>
        <taxon>Cnidaria</taxon>
        <taxon>Anthozoa</taxon>
        <taxon>Octocorallia</taxon>
        <taxon>Malacalcyonacea</taxon>
        <taxon>Plexauridae</taxon>
        <taxon>Paramuricea</taxon>
    </lineage>
</organism>
<evidence type="ECO:0000256" key="2">
    <source>
        <dbReference type="ARBA" id="ARBA00022448"/>
    </source>
</evidence>
<dbReference type="InterPro" id="IPR036458">
    <property type="entry name" value="Na:dicarbo_symporter_sf"/>
</dbReference>
<evidence type="ECO:0000256" key="3">
    <source>
        <dbReference type="ARBA" id="ARBA00022692"/>
    </source>
</evidence>